<dbReference type="AlphaFoldDB" id="A0A4Y2M657"/>
<comment type="caution">
    <text evidence="1">The sequence shown here is derived from an EMBL/GenBank/DDBJ whole genome shotgun (WGS) entry which is preliminary data.</text>
</comment>
<proteinExistence type="predicted"/>
<name>A0A4Y2M657_ARAVE</name>
<evidence type="ECO:0000313" key="2">
    <source>
        <dbReference type="Proteomes" id="UP000499080"/>
    </source>
</evidence>
<reference evidence="1 2" key="1">
    <citation type="journal article" date="2019" name="Sci. Rep.">
        <title>Orb-weaving spider Araneus ventricosus genome elucidates the spidroin gene catalogue.</title>
        <authorList>
            <person name="Kono N."/>
            <person name="Nakamura H."/>
            <person name="Ohtoshi R."/>
            <person name="Moran D.A.P."/>
            <person name="Shinohara A."/>
            <person name="Yoshida Y."/>
            <person name="Fujiwara M."/>
            <person name="Mori M."/>
            <person name="Tomita M."/>
            <person name="Arakawa K."/>
        </authorList>
    </citation>
    <scope>NUCLEOTIDE SEQUENCE [LARGE SCALE GENOMIC DNA]</scope>
</reference>
<accession>A0A4Y2M657</accession>
<gene>
    <name evidence="1" type="ORF">AVEN_269345_1</name>
</gene>
<keyword evidence="2" id="KW-1185">Reference proteome</keyword>
<organism evidence="1 2">
    <name type="scientific">Araneus ventricosus</name>
    <name type="common">Orbweaver spider</name>
    <name type="synonym">Epeira ventricosa</name>
    <dbReference type="NCBI Taxonomy" id="182803"/>
    <lineage>
        <taxon>Eukaryota</taxon>
        <taxon>Metazoa</taxon>
        <taxon>Ecdysozoa</taxon>
        <taxon>Arthropoda</taxon>
        <taxon>Chelicerata</taxon>
        <taxon>Arachnida</taxon>
        <taxon>Araneae</taxon>
        <taxon>Araneomorphae</taxon>
        <taxon>Entelegynae</taxon>
        <taxon>Araneoidea</taxon>
        <taxon>Araneidae</taxon>
        <taxon>Araneus</taxon>
    </lineage>
</organism>
<sequence length="128" mass="14644">MGRVQCVTSSSAVHTSYCILRSKIQPTTIVAEKFGFIPFVTHDWPKNHGSNRLVMEDVLSLKLRRMDAEIRTTYHRIWMVGPKSAEESHNMGWSGFMEIAAGKRCYEKSTVISLPFVNLRIFHQTSIN</sequence>
<dbReference type="EMBL" id="BGPR01006831">
    <property type="protein sequence ID" value="GBN22179.1"/>
    <property type="molecule type" value="Genomic_DNA"/>
</dbReference>
<protein>
    <submittedName>
        <fullName evidence="1">Uncharacterized protein</fullName>
    </submittedName>
</protein>
<evidence type="ECO:0000313" key="1">
    <source>
        <dbReference type="EMBL" id="GBN22179.1"/>
    </source>
</evidence>
<dbReference type="Proteomes" id="UP000499080">
    <property type="component" value="Unassembled WGS sequence"/>
</dbReference>